<gene>
    <name evidence="4" type="ORF">JCM19231_4512</name>
</gene>
<reference evidence="4 5" key="1">
    <citation type="submission" date="2015-01" db="EMBL/GenBank/DDBJ databases">
        <title>Vibrio sp. C1 JCM 19231 whole genome shotgun sequence.</title>
        <authorList>
            <person name="Sawabe T."/>
            <person name="Meirelles P."/>
            <person name="Feng G."/>
            <person name="Sayaka M."/>
            <person name="Hattori M."/>
            <person name="Ohkuma M."/>
        </authorList>
    </citation>
    <scope>NUCLEOTIDE SEQUENCE [LARGE SCALE GENOMIC DNA]</scope>
    <source>
        <strain evidence="5">JCM 19231</strain>
    </source>
</reference>
<proteinExistence type="predicted"/>
<dbReference type="InterPro" id="IPR029057">
    <property type="entry name" value="PRTase-like"/>
</dbReference>
<protein>
    <submittedName>
        <fullName evidence="4">Amidophosphoribosyltransferase</fullName>
        <ecNumber evidence="4">2.4.2.14</ecNumber>
    </submittedName>
</protein>
<dbReference type="AlphaFoldDB" id="A0A0B8NL11"/>
<dbReference type="InterPro" id="IPR000836">
    <property type="entry name" value="PRTase_dom"/>
</dbReference>
<name>A0A0B8NL11_9VIBR</name>
<dbReference type="PROSITE" id="PS51278">
    <property type="entry name" value="GATASE_TYPE_2"/>
    <property type="match status" value="1"/>
</dbReference>
<dbReference type="CDD" id="cd06223">
    <property type="entry name" value="PRTases_typeI"/>
    <property type="match status" value="1"/>
</dbReference>
<organism evidence="4 5">
    <name type="scientific">Vibrio ishigakensis</name>
    <dbReference type="NCBI Taxonomy" id="1481914"/>
    <lineage>
        <taxon>Bacteria</taxon>
        <taxon>Pseudomonadati</taxon>
        <taxon>Pseudomonadota</taxon>
        <taxon>Gammaproteobacteria</taxon>
        <taxon>Vibrionales</taxon>
        <taxon>Vibrionaceae</taxon>
        <taxon>Vibrio</taxon>
    </lineage>
</organism>
<keyword evidence="5" id="KW-1185">Reference proteome</keyword>
<accession>A0A0B8NL11</accession>
<dbReference type="Pfam" id="PF00156">
    <property type="entry name" value="Pribosyltran"/>
    <property type="match status" value="1"/>
</dbReference>
<evidence type="ECO:0000313" key="5">
    <source>
        <dbReference type="Proteomes" id="UP000031671"/>
    </source>
</evidence>
<feature type="domain" description="Glutamine amidotransferase type-2" evidence="3">
    <location>
        <begin position="1"/>
        <end position="63"/>
    </location>
</feature>
<dbReference type="Gene3D" id="3.60.20.10">
    <property type="entry name" value="Glutamine Phosphoribosylpyrophosphate, subunit 1, domain 1"/>
    <property type="match status" value="1"/>
</dbReference>
<dbReference type="InterPro" id="IPR029055">
    <property type="entry name" value="Ntn_hydrolases_N"/>
</dbReference>
<dbReference type="PANTHER" id="PTHR11907">
    <property type="entry name" value="AMIDOPHOSPHORIBOSYLTRANSFERASE"/>
    <property type="match status" value="1"/>
</dbReference>
<keyword evidence="4" id="KW-0328">Glycosyltransferase</keyword>
<sequence>MIIGQGMVAFRDPNGIRPLCLGKRDVDGKTEYMVASESVALDAVGFDFMRDIAPGEAVYITFDGEIATKQCAKNPQLNPCIFEFVYFARPDSFIDKVSVYAARVEMGKKLGEKIKQEWDDLDIDVVIPIPETSCDIALQIAQIIDKPYRQGFVKNRYVGRTFIMPGQTQRKKSVRRKLNAIRSEFKGKNVLLVDDSIVRGTTSEQIIDMARDSGANKVYIVSAAPEVRFPNVYGIDMPSANELIAHGREVDEIANMIGADGLMFQTIEDLVSAVGEGNPDIKEFEASVFSGHYVTGDVDQEYLEYLDSLRSDDAKLQRDIAQDLANLELYNEA</sequence>
<evidence type="ECO:0000313" key="4">
    <source>
        <dbReference type="EMBL" id="GAM54776.1"/>
    </source>
</evidence>
<evidence type="ECO:0000256" key="2">
    <source>
        <dbReference type="ARBA" id="ARBA00022962"/>
    </source>
</evidence>
<reference evidence="4 5" key="2">
    <citation type="submission" date="2015-01" db="EMBL/GenBank/DDBJ databases">
        <authorList>
            <consortium name="NBRP consortium"/>
            <person name="Sawabe T."/>
            <person name="Meirelles P."/>
            <person name="Feng G."/>
            <person name="Sayaka M."/>
            <person name="Hattori M."/>
            <person name="Ohkuma M."/>
        </authorList>
    </citation>
    <scope>NUCLEOTIDE SEQUENCE [LARGE SCALE GENOMIC DNA]</scope>
    <source>
        <strain evidence="5">JCM 19231</strain>
    </source>
</reference>
<dbReference type="InterPro" id="IPR017932">
    <property type="entry name" value="GATase_2_dom"/>
</dbReference>
<dbReference type="SUPFAM" id="SSF56235">
    <property type="entry name" value="N-terminal nucleophile aminohydrolases (Ntn hydrolases)"/>
    <property type="match status" value="1"/>
</dbReference>
<dbReference type="EMBL" id="BBRZ01000007">
    <property type="protein sequence ID" value="GAM54776.1"/>
    <property type="molecule type" value="Genomic_DNA"/>
</dbReference>
<dbReference type="Proteomes" id="UP000031671">
    <property type="component" value="Unassembled WGS sequence"/>
</dbReference>
<dbReference type="SUPFAM" id="SSF53271">
    <property type="entry name" value="PRTase-like"/>
    <property type="match status" value="1"/>
</dbReference>
<keyword evidence="1 4" id="KW-0808">Transferase</keyword>
<evidence type="ECO:0000259" key="3">
    <source>
        <dbReference type="PROSITE" id="PS51278"/>
    </source>
</evidence>
<comment type="caution">
    <text evidence="4">The sequence shown here is derived from an EMBL/GenBank/DDBJ whole genome shotgun (WGS) entry which is preliminary data.</text>
</comment>
<dbReference type="GO" id="GO:0004044">
    <property type="term" value="F:amidophosphoribosyltransferase activity"/>
    <property type="evidence" value="ECO:0007669"/>
    <property type="project" value="UniProtKB-EC"/>
</dbReference>
<keyword evidence="2" id="KW-0315">Glutamine amidotransferase</keyword>
<evidence type="ECO:0000256" key="1">
    <source>
        <dbReference type="ARBA" id="ARBA00022679"/>
    </source>
</evidence>
<dbReference type="EC" id="2.4.2.14" evidence="4"/>
<dbReference type="Gene3D" id="3.40.50.2020">
    <property type="match status" value="1"/>
</dbReference>